<dbReference type="Pfam" id="PF05974">
    <property type="entry name" value="DUF892"/>
    <property type="match status" value="1"/>
</dbReference>
<proteinExistence type="predicted"/>
<dbReference type="InterPro" id="IPR012347">
    <property type="entry name" value="Ferritin-like"/>
</dbReference>
<protein>
    <submittedName>
        <fullName evidence="1">Ferritin-like domain-containing protein</fullName>
    </submittedName>
</protein>
<reference evidence="1 2" key="1">
    <citation type="submission" date="2022-03" db="EMBL/GenBank/DDBJ databases">
        <authorList>
            <person name="He Y."/>
        </authorList>
    </citation>
    <scope>NUCLEOTIDE SEQUENCE [LARGE SCALE GENOMIC DNA]</scope>
    <source>
        <strain evidence="1 2">TK19116</strain>
    </source>
</reference>
<dbReference type="InterPro" id="IPR009078">
    <property type="entry name" value="Ferritin-like_SF"/>
</dbReference>
<name>A0ABT1MPR2_9RHOB</name>
<dbReference type="SUPFAM" id="SSF47240">
    <property type="entry name" value="Ferritin-like"/>
    <property type="match status" value="1"/>
</dbReference>
<dbReference type="Proteomes" id="UP001203945">
    <property type="component" value="Unassembled WGS sequence"/>
</dbReference>
<dbReference type="InterPro" id="IPR010287">
    <property type="entry name" value="DUF892_YciF-like"/>
</dbReference>
<evidence type="ECO:0000313" key="1">
    <source>
        <dbReference type="EMBL" id="MCQ0969516.1"/>
    </source>
</evidence>
<accession>A0ABT1MPR2</accession>
<dbReference type="PANTHER" id="PTHR30565">
    <property type="entry name" value="PROTEIN YCIF"/>
    <property type="match status" value="1"/>
</dbReference>
<evidence type="ECO:0000313" key="2">
    <source>
        <dbReference type="Proteomes" id="UP001203945"/>
    </source>
</evidence>
<dbReference type="InterPro" id="IPR047114">
    <property type="entry name" value="YciF"/>
</dbReference>
<dbReference type="Gene3D" id="1.20.1260.10">
    <property type="match status" value="1"/>
</dbReference>
<comment type="caution">
    <text evidence="1">The sequence shown here is derived from an EMBL/GenBank/DDBJ whole genome shotgun (WGS) entry which is preliminary data.</text>
</comment>
<sequence length="232" mass="25643">MRDAVVFERQTISAKLVNVNRNTKRKVSVPPRPSGLQTRSSSQIRLIWQSLGGRANASLLVSRRNMEGSNMTTLNDLFLEELQDPWSANDQMSEVASSMADEASDDRLAQRLNTAKDGIDKHVELLKSLITDTGGEEKKEHCKGMEGLAKEARKHAIDADLDDAALDVAIIAQYQRMCHYGIAGFGTTKAFAEALGEDEAARKLDRAPDKIYGSDDFMMELAERSRNVDAKA</sequence>
<dbReference type="EMBL" id="JAKZEU010000002">
    <property type="protein sequence ID" value="MCQ0969516.1"/>
    <property type="molecule type" value="Genomic_DNA"/>
</dbReference>
<gene>
    <name evidence="1" type="ORF">MLD63_03575</name>
</gene>
<dbReference type="PANTHER" id="PTHR30565:SF9">
    <property type="entry name" value="PROTEIN YCIF"/>
    <property type="match status" value="1"/>
</dbReference>
<dbReference type="RefSeq" id="WP_255328518.1">
    <property type="nucleotide sequence ID" value="NZ_JAKZEU010000002.1"/>
</dbReference>
<keyword evidence="2" id="KW-1185">Reference proteome</keyword>
<organism evidence="1 2">
    <name type="scientific">Paracoccus albicereus</name>
    <dbReference type="NCBI Taxonomy" id="2922394"/>
    <lineage>
        <taxon>Bacteria</taxon>
        <taxon>Pseudomonadati</taxon>
        <taxon>Pseudomonadota</taxon>
        <taxon>Alphaproteobacteria</taxon>
        <taxon>Rhodobacterales</taxon>
        <taxon>Paracoccaceae</taxon>
        <taxon>Paracoccus</taxon>
    </lineage>
</organism>